<evidence type="ECO:0008006" key="3">
    <source>
        <dbReference type="Google" id="ProtNLM"/>
    </source>
</evidence>
<name>A0ABS4K2M1_9CLOT</name>
<sequence length="540" mass="62992">MEKKFKLYILLGFLAVMLLLGISFTTDLNYSDNKGLNYGQKKKDAEYLINVLEEVYPYYKLEKDTGNIESRRKIINSISKTKTDEEFLEAISNFLGKLREGVAQIYPSQLNERDIILFDEKQATDKMDCIAKSYEGQKKWREMINGLDGYKEYIMPQIYANYFEGDYYISGTQNPDIYPGDIIIKIEGMSVEEYMAKYFGNNLYRVGVRIKDSKRNKQAYYGVSIYLKDKSSKVKVVVVDKDGKEKEVEVGAYEEDKPWLFTETSSEATVYDESKGRECFNTLEGGKVVALNFNREFIVSNKENWEKIYKTIDNSEYLILDLRGFVVGDFLKQIIDYISFEEIDISKYSIMKKNQYNDRVIKELENQYAAVFQDKFSIKNKIIDEKFPPSDYFRSVVNEGTVGGKGKYKGKVIIFTNIFSPYSIDLSILKLLNSNESVMFIANNDIVVDENYYSEFIPKIILPNSNLALIVQNAWIVDSQGEATTKQSMKPDYLIEEDKELYVSVLRGEVQPFFYENYRKYTNKDEYYKKFIQEVLIKKR</sequence>
<comment type="caution">
    <text evidence="1">The sequence shown here is derived from an EMBL/GenBank/DDBJ whole genome shotgun (WGS) entry which is preliminary data.</text>
</comment>
<dbReference type="EMBL" id="JAGGLL010000004">
    <property type="protein sequence ID" value="MBP2020929.1"/>
    <property type="molecule type" value="Genomic_DNA"/>
</dbReference>
<accession>A0ABS4K2M1</accession>
<gene>
    <name evidence="1" type="ORF">J2Z44_000713</name>
</gene>
<evidence type="ECO:0000313" key="2">
    <source>
        <dbReference type="Proteomes" id="UP001519308"/>
    </source>
</evidence>
<organism evidence="1 2">
    <name type="scientific">Clostridium punense</name>
    <dbReference type="NCBI Taxonomy" id="1054297"/>
    <lineage>
        <taxon>Bacteria</taxon>
        <taxon>Bacillati</taxon>
        <taxon>Bacillota</taxon>
        <taxon>Clostridia</taxon>
        <taxon>Eubacteriales</taxon>
        <taxon>Clostridiaceae</taxon>
        <taxon>Clostridium</taxon>
    </lineage>
</organism>
<dbReference type="Proteomes" id="UP001519308">
    <property type="component" value="Unassembled WGS sequence"/>
</dbReference>
<keyword evidence="2" id="KW-1185">Reference proteome</keyword>
<reference evidence="1 2" key="1">
    <citation type="submission" date="2021-03" db="EMBL/GenBank/DDBJ databases">
        <title>Genomic Encyclopedia of Type Strains, Phase IV (KMG-IV): sequencing the most valuable type-strain genomes for metagenomic binning, comparative biology and taxonomic classification.</title>
        <authorList>
            <person name="Goeker M."/>
        </authorList>
    </citation>
    <scope>NUCLEOTIDE SEQUENCE [LARGE SCALE GENOMIC DNA]</scope>
    <source>
        <strain evidence="1 2">DSM 28650</strain>
    </source>
</reference>
<protein>
    <recommendedName>
        <fullName evidence="3">Tail specific protease domain-containing protein</fullName>
    </recommendedName>
</protein>
<dbReference type="RefSeq" id="WP_209649347.1">
    <property type="nucleotide sequence ID" value="NZ_JAGGLL010000004.1"/>
</dbReference>
<evidence type="ECO:0000313" key="1">
    <source>
        <dbReference type="EMBL" id="MBP2020929.1"/>
    </source>
</evidence>
<proteinExistence type="predicted"/>
<dbReference type="Gene3D" id="3.30.750.44">
    <property type="match status" value="1"/>
</dbReference>